<evidence type="ECO:0000313" key="2">
    <source>
        <dbReference type="Proteomes" id="UP001159363"/>
    </source>
</evidence>
<gene>
    <name evidence="1" type="ORF">PR048_027064</name>
</gene>
<dbReference type="EMBL" id="JARBHB010000012">
    <property type="protein sequence ID" value="KAJ8870765.1"/>
    <property type="molecule type" value="Genomic_DNA"/>
</dbReference>
<evidence type="ECO:0000313" key="1">
    <source>
        <dbReference type="EMBL" id="KAJ8870765.1"/>
    </source>
</evidence>
<protein>
    <submittedName>
        <fullName evidence="1">Uncharacterized protein</fullName>
    </submittedName>
</protein>
<dbReference type="Proteomes" id="UP001159363">
    <property type="component" value="Chromosome 11"/>
</dbReference>
<name>A0ABQ9GEF1_9NEOP</name>
<proteinExistence type="predicted"/>
<comment type="caution">
    <text evidence="1">The sequence shown here is derived from an EMBL/GenBank/DDBJ whole genome shotgun (WGS) entry which is preliminary data.</text>
</comment>
<sequence length="311" mass="34422">MMMMIMMMTQEPCSGPLYRISANKNIGSPLKVHAVKRENCTPVESLARKDDDALDELEQVMTCESRFYLVRAIITTCNVLIEQVMTCESRFYLVRAIIIPVFISHGSIPIRNCLEAVWNRAHFALCSSGIYSAGRYVVAAECCGGWLEVRITSKLVLGRVNYNIRDPLYVGMDLTIASFDSISEVNMVSKASPTALHLHHTLLLHHSLHPIDNGAAVAQRLERPPPTRANRVRFPTGSLSDIRTWESYQATPLFGGFSRGSPVSPCPRIPELLLTHLTSPSSAFKTSLLRAGQISPLHSNDIFVDAIKAVG</sequence>
<organism evidence="1 2">
    <name type="scientific">Dryococelus australis</name>
    <dbReference type="NCBI Taxonomy" id="614101"/>
    <lineage>
        <taxon>Eukaryota</taxon>
        <taxon>Metazoa</taxon>
        <taxon>Ecdysozoa</taxon>
        <taxon>Arthropoda</taxon>
        <taxon>Hexapoda</taxon>
        <taxon>Insecta</taxon>
        <taxon>Pterygota</taxon>
        <taxon>Neoptera</taxon>
        <taxon>Polyneoptera</taxon>
        <taxon>Phasmatodea</taxon>
        <taxon>Verophasmatodea</taxon>
        <taxon>Anareolatae</taxon>
        <taxon>Phasmatidae</taxon>
        <taxon>Eurycanthinae</taxon>
        <taxon>Dryococelus</taxon>
    </lineage>
</organism>
<reference evidence="1 2" key="1">
    <citation type="submission" date="2023-02" db="EMBL/GenBank/DDBJ databases">
        <title>LHISI_Scaffold_Assembly.</title>
        <authorList>
            <person name="Stuart O.P."/>
            <person name="Cleave R."/>
            <person name="Magrath M.J.L."/>
            <person name="Mikheyev A.S."/>
        </authorList>
    </citation>
    <scope>NUCLEOTIDE SEQUENCE [LARGE SCALE GENOMIC DNA]</scope>
    <source>
        <strain evidence="1">Daus_M_001</strain>
        <tissue evidence="1">Leg muscle</tissue>
    </source>
</reference>
<accession>A0ABQ9GEF1</accession>
<keyword evidence="2" id="KW-1185">Reference proteome</keyword>